<organism evidence="3 4">
    <name type="scientific">Knufia fluminis</name>
    <dbReference type="NCBI Taxonomy" id="191047"/>
    <lineage>
        <taxon>Eukaryota</taxon>
        <taxon>Fungi</taxon>
        <taxon>Dikarya</taxon>
        <taxon>Ascomycota</taxon>
        <taxon>Pezizomycotina</taxon>
        <taxon>Eurotiomycetes</taxon>
        <taxon>Chaetothyriomycetidae</taxon>
        <taxon>Chaetothyriales</taxon>
        <taxon>Trichomeriaceae</taxon>
        <taxon>Knufia</taxon>
    </lineage>
</organism>
<feature type="compositionally biased region" description="Low complexity" evidence="1">
    <location>
        <begin position="94"/>
        <end position="109"/>
    </location>
</feature>
<keyword evidence="4" id="KW-1185">Reference proteome</keyword>
<dbReference type="AlphaFoldDB" id="A0AAN8I217"/>
<protein>
    <recommendedName>
        <fullName evidence="2">PD-(D/E)XK nuclease-like domain-containing protein</fullName>
    </recommendedName>
</protein>
<accession>A0AAN8I217</accession>
<feature type="compositionally biased region" description="Basic residues" evidence="1">
    <location>
        <begin position="38"/>
        <end position="47"/>
    </location>
</feature>
<evidence type="ECO:0000313" key="4">
    <source>
        <dbReference type="Proteomes" id="UP001316803"/>
    </source>
</evidence>
<dbReference type="InterPro" id="IPR046797">
    <property type="entry name" value="PDDEXK_12"/>
</dbReference>
<proteinExistence type="predicted"/>
<gene>
    <name evidence="3" type="ORF">OHC33_011210</name>
</gene>
<evidence type="ECO:0000259" key="2">
    <source>
        <dbReference type="Pfam" id="PF20516"/>
    </source>
</evidence>
<sequence>MVSTSSPLLLTQDIDDWLDSVCGDWAVHGGEDALYRERRAHPMSQKRTRVDMEENTDTTPRPKRRAIGIATPAQSNTGELSRPIALDQNVPPLRSSRSTAASSRSSSPSKRQRDIENEFSTPAIEIHNKRGARRWKDAHGDSIPLLETLLNTIDKADSMESQNVTVAEAIGTELDEILEEIEYCQDRSVPEESWSDLVVLPALRLARRLSQHTRSVHVVNVKTIDIMPKDLLPLSVRHNAVQTRRVDYTIALEFGGKTATREARRNIRDHTFNQSVAPLLMDRILCSHLEIKTERSVEDGRPQLAIWCAAGFQKMEDLWLQRYSAQLVPPMPPLAPTAMWRWKEDNVHLYLAVMDSANETVHVLEERRYDIDTDPASLLRVINAMSAVMNWGYTHYLPWFKDFIGFIE</sequence>
<reference evidence="3 4" key="1">
    <citation type="submission" date="2022-12" db="EMBL/GenBank/DDBJ databases">
        <title>Genomic features and morphological characterization of a novel Knufia sp. strain isolated from spacecraft assembly facility.</title>
        <authorList>
            <person name="Teixeira M."/>
            <person name="Chander A.M."/>
            <person name="Stajich J.E."/>
            <person name="Venkateswaran K."/>
        </authorList>
    </citation>
    <scope>NUCLEOTIDE SEQUENCE [LARGE SCALE GENOMIC DNA]</scope>
    <source>
        <strain evidence="3 4">FJI-L2-BK-P2</strain>
    </source>
</reference>
<comment type="caution">
    <text evidence="3">The sequence shown here is derived from an EMBL/GenBank/DDBJ whole genome shotgun (WGS) entry which is preliminary data.</text>
</comment>
<dbReference type="EMBL" id="JAKLMC020000070">
    <property type="protein sequence ID" value="KAK5947764.1"/>
    <property type="molecule type" value="Genomic_DNA"/>
</dbReference>
<name>A0AAN8I217_9EURO</name>
<evidence type="ECO:0000313" key="3">
    <source>
        <dbReference type="EMBL" id="KAK5947764.1"/>
    </source>
</evidence>
<evidence type="ECO:0000256" key="1">
    <source>
        <dbReference type="SAM" id="MobiDB-lite"/>
    </source>
</evidence>
<dbReference type="Proteomes" id="UP001316803">
    <property type="component" value="Unassembled WGS sequence"/>
</dbReference>
<feature type="domain" description="PD-(D/E)XK nuclease-like" evidence="2">
    <location>
        <begin position="166"/>
        <end position="396"/>
    </location>
</feature>
<dbReference type="Pfam" id="PF20516">
    <property type="entry name" value="PDDEXK_12"/>
    <property type="match status" value="1"/>
</dbReference>
<feature type="region of interest" description="Disordered" evidence="1">
    <location>
        <begin position="36"/>
        <end position="124"/>
    </location>
</feature>